<dbReference type="RefSeq" id="WP_013759467.1">
    <property type="nucleotide sequence ID" value="NC_015500.1"/>
</dbReference>
<dbReference type="InterPro" id="IPR015324">
    <property type="entry name" value="Ribosomal_Rsm22-like"/>
</dbReference>
<dbReference type="Proteomes" id="UP000006546">
    <property type="component" value="Chromosome"/>
</dbReference>
<keyword evidence="3" id="KW-0408">Iron</keyword>
<evidence type="ECO:0000256" key="1">
    <source>
        <dbReference type="ARBA" id="ARBA00022723"/>
    </source>
</evidence>
<sequence length="514" mass="54537">MNHTFSHLFENLPPDAQKIVNDFDDVVQSVRPLSSKQFLHLPEDIRGLSHRLTDERSRRRVGYLNETAALTAYVRYFQWWNLVRLTRLFAGLGEECFSVPDDGVCLDVGSGPLTVPIALWLARPELRAKKLTWYCLDYSQNALAFGEDMFLAVAARTIAAAAARTGTAAEVRTVAARTSASSEPCGEADAERSGGCPWKIVRVKGELGTQIRRRADFISCANMFNEAVQLSGKPPEFTAKKAAAELSGYAAAGARIFVVEPGIPPAARFLFALRDALFRKNCTVLAPCPRGMQRAVSPEAGTGSSCPMDARRGGKWCHFVFAAECAPAKLLKLSAAARLPKERAALSFLLVQTESAGSRQPCVQTESAGSSAAAGRSAKTCSAVTRSSVNRSAGTRSAAPAALSGSVELRVASDPIRLPGGRTGYYACSRLGLTLAVERPAPSQSQPSDTVRPRAICPAVAPNGSGRAATECAAVTRPAAACPVSPVSGDLIDAPLPKYVKTDAKSGAVVVDLA</sequence>
<dbReference type="GO" id="GO:0051536">
    <property type="term" value="F:iron-sulfur cluster binding"/>
    <property type="evidence" value="ECO:0007669"/>
    <property type="project" value="UniProtKB-KW"/>
</dbReference>
<organism evidence="5 6">
    <name type="scientific">Treponema brennaborense (strain DSM 12168 / CIP 105900 / DD5/3)</name>
    <dbReference type="NCBI Taxonomy" id="906968"/>
    <lineage>
        <taxon>Bacteria</taxon>
        <taxon>Pseudomonadati</taxon>
        <taxon>Spirochaetota</taxon>
        <taxon>Spirochaetia</taxon>
        <taxon>Spirochaetales</taxon>
        <taxon>Treponemataceae</taxon>
        <taxon>Treponema</taxon>
    </lineage>
</organism>
<dbReference type="OrthoDB" id="9799639at2"/>
<dbReference type="GO" id="GO:0008168">
    <property type="term" value="F:methyltransferase activity"/>
    <property type="evidence" value="ECO:0007669"/>
    <property type="project" value="InterPro"/>
</dbReference>
<evidence type="ECO:0000256" key="4">
    <source>
        <dbReference type="ARBA" id="ARBA00023014"/>
    </source>
</evidence>
<keyword evidence="2" id="KW-0809">Transit peptide</keyword>
<keyword evidence="6" id="KW-1185">Reference proteome</keyword>
<evidence type="ECO:0000256" key="2">
    <source>
        <dbReference type="ARBA" id="ARBA00022946"/>
    </source>
</evidence>
<dbReference type="EMBL" id="CP002696">
    <property type="protein sequence ID" value="AEE17766.1"/>
    <property type="molecule type" value="Genomic_DNA"/>
</dbReference>
<name>F4LMA0_TREBD</name>
<dbReference type="GO" id="GO:0006412">
    <property type="term" value="P:translation"/>
    <property type="evidence" value="ECO:0007669"/>
    <property type="project" value="InterPro"/>
</dbReference>
<dbReference type="Pfam" id="PF09243">
    <property type="entry name" value="Rsm22"/>
    <property type="match status" value="1"/>
</dbReference>
<dbReference type="HOGENOM" id="CLU_029519_0_0_12"/>
<keyword evidence="1" id="KW-0479">Metal-binding</keyword>
<reference evidence="6" key="1">
    <citation type="submission" date="2011-04" db="EMBL/GenBank/DDBJ databases">
        <title>The complete genome of Treponema brennaborense DSM 12168.</title>
        <authorList>
            <person name="Lucas S."/>
            <person name="Han J."/>
            <person name="Lapidus A."/>
            <person name="Bruce D."/>
            <person name="Goodwin L."/>
            <person name="Pitluck S."/>
            <person name="Peters L."/>
            <person name="Kyrpides N."/>
            <person name="Mavromatis K."/>
            <person name="Ivanova N."/>
            <person name="Mikhailova N."/>
            <person name="Pagani I."/>
            <person name="Teshima H."/>
            <person name="Detter J.C."/>
            <person name="Tapia R."/>
            <person name="Han C."/>
            <person name="Land M."/>
            <person name="Hauser L."/>
            <person name="Markowitz V."/>
            <person name="Cheng J.-F."/>
            <person name="Hugenholtz P."/>
            <person name="Woyke T."/>
            <person name="Wu D."/>
            <person name="Gronow S."/>
            <person name="Wellnitz S."/>
            <person name="Brambilla E."/>
            <person name="Klenk H.-P."/>
            <person name="Eisen J.A."/>
        </authorList>
    </citation>
    <scope>NUCLEOTIDE SEQUENCE [LARGE SCALE GENOMIC DNA]</scope>
    <source>
        <strain evidence="6">DSM 12168 / CIP 105900 / DD5/3</strain>
    </source>
</reference>
<keyword evidence="4" id="KW-0411">Iron-sulfur</keyword>
<protein>
    <recommendedName>
        <fullName evidence="7">Ribosomal small subunit Rsm22</fullName>
    </recommendedName>
</protein>
<dbReference type="eggNOG" id="COG5459">
    <property type="taxonomic scope" value="Bacteria"/>
</dbReference>
<gene>
    <name evidence="5" type="ordered locus">Trebr_2357</name>
</gene>
<accession>F4LMA0</accession>
<proteinExistence type="predicted"/>
<dbReference type="GO" id="GO:0046872">
    <property type="term" value="F:metal ion binding"/>
    <property type="evidence" value="ECO:0007669"/>
    <property type="project" value="UniProtKB-KW"/>
</dbReference>
<evidence type="ECO:0000313" key="5">
    <source>
        <dbReference type="EMBL" id="AEE17766.1"/>
    </source>
</evidence>
<dbReference type="KEGG" id="tbe:Trebr_2357"/>
<evidence type="ECO:0000313" key="6">
    <source>
        <dbReference type="Proteomes" id="UP000006546"/>
    </source>
</evidence>
<dbReference type="AlphaFoldDB" id="F4LMA0"/>
<evidence type="ECO:0000256" key="3">
    <source>
        <dbReference type="ARBA" id="ARBA00023004"/>
    </source>
</evidence>
<evidence type="ECO:0008006" key="7">
    <source>
        <dbReference type="Google" id="ProtNLM"/>
    </source>
</evidence>
<dbReference type="STRING" id="906968.Trebr_2357"/>